<dbReference type="AlphaFoldDB" id="A0A8T1SPU9"/>
<comment type="caution">
    <text evidence="1">The sequence shown here is derived from an EMBL/GenBank/DDBJ whole genome shotgun (WGS) entry which is preliminary data.</text>
</comment>
<proteinExistence type="predicted"/>
<feature type="non-terminal residue" evidence="1">
    <location>
        <position position="35"/>
    </location>
</feature>
<dbReference type="OrthoDB" id="194358at2759"/>
<keyword evidence="2" id="KW-1185">Reference proteome</keyword>
<accession>A0A8T1SPU9</accession>
<evidence type="ECO:0000313" key="2">
    <source>
        <dbReference type="Proteomes" id="UP000765507"/>
    </source>
</evidence>
<sequence length="35" mass="4070">TVQDGNISLLKYFLELNAFMSEDFINSKSDIWDNT</sequence>
<protein>
    <submittedName>
        <fullName evidence="1">NF-kappa-B inhibitor delta-like</fullName>
    </submittedName>
</protein>
<dbReference type="EMBL" id="JAHGAV010000126">
    <property type="protein sequence ID" value="KAG6931162.1"/>
    <property type="molecule type" value="Genomic_DNA"/>
</dbReference>
<reference evidence="1 2" key="1">
    <citation type="journal article" date="2020" name="G3 (Bethesda)">
        <title>Draft Genome of the Common Snapping Turtle, Chelydra serpentina, a Model for Phenotypic Plasticity in Reptiles.</title>
        <authorList>
            <person name="Das D."/>
            <person name="Singh S.K."/>
            <person name="Bierstedt J."/>
            <person name="Erickson A."/>
            <person name="Galli G.L.J."/>
            <person name="Crossley D.A. 2nd"/>
            <person name="Rhen T."/>
        </authorList>
    </citation>
    <scope>NUCLEOTIDE SEQUENCE [LARGE SCALE GENOMIC DNA]</scope>
    <source>
        <strain evidence="1">KW</strain>
    </source>
</reference>
<evidence type="ECO:0000313" key="1">
    <source>
        <dbReference type="EMBL" id="KAG6931162.1"/>
    </source>
</evidence>
<dbReference type="Proteomes" id="UP000765507">
    <property type="component" value="Unassembled WGS sequence"/>
</dbReference>
<organism evidence="1 2">
    <name type="scientific">Chelydra serpentina</name>
    <name type="common">Snapping turtle</name>
    <name type="synonym">Testudo serpentina</name>
    <dbReference type="NCBI Taxonomy" id="8475"/>
    <lineage>
        <taxon>Eukaryota</taxon>
        <taxon>Metazoa</taxon>
        <taxon>Chordata</taxon>
        <taxon>Craniata</taxon>
        <taxon>Vertebrata</taxon>
        <taxon>Euteleostomi</taxon>
        <taxon>Archelosauria</taxon>
        <taxon>Testudinata</taxon>
        <taxon>Testudines</taxon>
        <taxon>Cryptodira</taxon>
        <taxon>Durocryptodira</taxon>
        <taxon>Americhelydia</taxon>
        <taxon>Chelydroidea</taxon>
        <taxon>Chelydridae</taxon>
        <taxon>Chelydra</taxon>
    </lineage>
</organism>
<name>A0A8T1SPU9_CHESE</name>
<gene>
    <name evidence="1" type="ORF">G0U57_002215</name>
</gene>